<organism evidence="2 3">
    <name type="scientific">Jannaschia seosinensis</name>
    <dbReference type="NCBI Taxonomy" id="313367"/>
    <lineage>
        <taxon>Bacteria</taxon>
        <taxon>Pseudomonadati</taxon>
        <taxon>Pseudomonadota</taxon>
        <taxon>Alphaproteobacteria</taxon>
        <taxon>Rhodobacterales</taxon>
        <taxon>Roseobacteraceae</taxon>
        <taxon>Jannaschia</taxon>
    </lineage>
</organism>
<feature type="compositionally biased region" description="Basic and acidic residues" evidence="1">
    <location>
        <begin position="8"/>
        <end position="36"/>
    </location>
</feature>
<gene>
    <name evidence="2" type="ORF">JSE7799_00030</name>
</gene>
<name>A0A0M7B416_9RHOB</name>
<dbReference type="AlphaFoldDB" id="A0A0M7B416"/>
<sequence length="36" mass="4232">MTPPAMELRFRDRAVRLGRPDHDTPERVLSGDRRAR</sequence>
<proteinExistence type="predicted"/>
<evidence type="ECO:0000313" key="2">
    <source>
        <dbReference type="EMBL" id="CUH07670.1"/>
    </source>
</evidence>
<dbReference type="STRING" id="313367.JSE7799_00030"/>
<protein>
    <submittedName>
        <fullName evidence="2">Uncharacterized protein</fullName>
    </submittedName>
</protein>
<feature type="region of interest" description="Disordered" evidence="1">
    <location>
        <begin position="1"/>
        <end position="36"/>
    </location>
</feature>
<keyword evidence="3" id="KW-1185">Reference proteome</keyword>
<dbReference type="EMBL" id="CYPR01000001">
    <property type="protein sequence ID" value="CUH07670.1"/>
    <property type="molecule type" value="Genomic_DNA"/>
</dbReference>
<dbReference type="Proteomes" id="UP000049455">
    <property type="component" value="Unassembled WGS sequence"/>
</dbReference>
<accession>A0A0M7B416</accession>
<evidence type="ECO:0000313" key="3">
    <source>
        <dbReference type="Proteomes" id="UP000049455"/>
    </source>
</evidence>
<reference evidence="2 3" key="1">
    <citation type="submission" date="2015-09" db="EMBL/GenBank/DDBJ databases">
        <authorList>
            <person name="Jackson K.R."/>
            <person name="Lunt B.L."/>
            <person name="Fisher J.N.B."/>
            <person name="Gardner A.V."/>
            <person name="Bailey M.E."/>
            <person name="Deus L.M."/>
            <person name="Earl A.S."/>
            <person name="Gibby P.D."/>
            <person name="Hartmann K.A."/>
            <person name="Liu J.E."/>
            <person name="Manci A.M."/>
            <person name="Nielsen D.A."/>
            <person name="Solomon M.B."/>
            <person name="Breakwell D.P."/>
            <person name="Burnett S.H."/>
            <person name="Grose J.H."/>
        </authorList>
    </citation>
    <scope>NUCLEOTIDE SEQUENCE [LARGE SCALE GENOMIC DNA]</scope>
    <source>
        <strain evidence="2 3">CECT 7799</strain>
    </source>
</reference>
<evidence type="ECO:0000256" key="1">
    <source>
        <dbReference type="SAM" id="MobiDB-lite"/>
    </source>
</evidence>